<accession>A0ABU8XM51</accession>
<dbReference type="Pfam" id="PF13551">
    <property type="entry name" value="HTH_29"/>
    <property type="match status" value="1"/>
</dbReference>
<dbReference type="Proteomes" id="UP001375743">
    <property type="component" value="Unassembled WGS sequence"/>
</dbReference>
<dbReference type="EMBL" id="JBBLZC010000002">
    <property type="protein sequence ID" value="MEK0082266.1"/>
    <property type="molecule type" value="Genomic_DNA"/>
</dbReference>
<dbReference type="RefSeq" id="WP_418158114.1">
    <property type="nucleotide sequence ID" value="NZ_JBBLZC010000002.1"/>
</dbReference>
<organism evidence="1 2">
    <name type="scientific">Benzoatithermus flavus</name>
    <dbReference type="NCBI Taxonomy" id="3108223"/>
    <lineage>
        <taxon>Bacteria</taxon>
        <taxon>Pseudomonadati</taxon>
        <taxon>Pseudomonadota</taxon>
        <taxon>Alphaproteobacteria</taxon>
        <taxon>Geminicoccales</taxon>
        <taxon>Geminicoccaceae</taxon>
        <taxon>Benzoatithermus</taxon>
    </lineage>
</organism>
<comment type="caution">
    <text evidence="1">The sequence shown here is derived from an EMBL/GenBank/DDBJ whole genome shotgun (WGS) entry which is preliminary data.</text>
</comment>
<dbReference type="SUPFAM" id="SSF46689">
    <property type="entry name" value="Homeodomain-like"/>
    <property type="match status" value="1"/>
</dbReference>
<proteinExistence type="predicted"/>
<evidence type="ECO:0000313" key="2">
    <source>
        <dbReference type="Proteomes" id="UP001375743"/>
    </source>
</evidence>
<name>A0ABU8XM51_9PROT</name>
<keyword evidence="2" id="KW-1185">Reference proteome</keyword>
<protein>
    <submittedName>
        <fullName evidence="1">Helix-turn-helix domain-containing protein</fullName>
    </submittedName>
</protein>
<reference evidence="1 2" key="1">
    <citation type="submission" date="2024-01" db="EMBL/GenBank/DDBJ databases">
        <title>Multi-omics insights into the function and evolution of sodium benzoate biodegradation pathways in Benzoatithermus flavus gen. nov., sp. nov. from hot spring.</title>
        <authorList>
            <person name="Hu C.-J."/>
            <person name="Li W.-J."/>
        </authorList>
    </citation>
    <scope>NUCLEOTIDE SEQUENCE [LARGE SCALE GENOMIC DNA]</scope>
    <source>
        <strain evidence="1 2">SYSU G07066</strain>
    </source>
</reference>
<dbReference type="InterPro" id="IPR009057">
    <property type="entry name" value="Homeodomain-like_sf"/>
</dbReference>
<sequence length="86" mass="9718">MILNLTNEEQARLKAIIASTRDARVWQRAQALLDLAAGDSPTAVAQRYRVARSSVYNWINRYRSHGVSETALRDLPRPGRPRRSAS</sequence>
<gene>
    <name evidence="1" type="ORF">U1T56_03820</name>
</gene>
<evidence type="ECO:0000313" key="1">
    <source>
        <dbReference type="EMBL" id="MEK0082266.1"/>
    </source>
</evidence>